<dbReference type="GO" id="GO:0005737">
    <property type="term" value="C:cytoplasm"/>
    <property type="evidence" value="ECO:0007669"/>
    <property type="project" value="UniProtKB-SubCell"/>
</dbReference>
<feature type="domain" description="SMC hinge" evidence="7">
    <location>
        <begin position="505"/>
        <end position="620"/>
    </location>
</feature>
<protein>
    <recommendedName>
        <fullName evidence="6">Chromosome partition protein Smc</fullName>
    </recommendedName>
</protein>
<comment type="subunit">
    <text evidence="6">Homodimer.</text>
</comment>
<dbReference type="Proteomes" id="UP000419017">
    <property type="component" value="Unassembled WGS sequence"/>
</dbReference>
<dbReference type="Gene3D" id="1.20.1060.20">
    <property type="match status" value="1"/>
</dbReference>
<evidence type="ECO:0000256" key="4">
    <source>
        <dbReference type="ARBA" id="ARBA00023054"/>
    </source>
</evidence>
<proteinExistence type="inferred from homology"/>
<feature type="binding site" evidence="6">
    <location>
        <begin position="32"/>
        <end position="39"/>
    </location>
    <ligand>
        <name>ATP</name>
        <dbReference type="ChEBI" id="CHEBI:30616"/>
    </ligand>
</feature>
<evidence type="ECO:0000256" key="1">
    <source>
        <dbReference type="ARBA" id="ARBA00022490"/>
    </source>
</evidence>
<dbReference type="HAMAP" id="MF_01894">
    <property type="entry name" value="Smc_prok"/>
    <property type="match status" value="1"/>
</dbReference>
<comment type="domain">
    <text evidence="6">Contains large globular domains required for ATP hydrolysis at each terminus and a third globular domain forming a flexible hinge near the middle of the molecule. These domains are separated by coiled-coil structures.</text>
</comment>
<evidence type="ECO:0000313" key="8">
    <source>
        <dbReference type="EMBL" id="VWL85881.1"/>
    </source>
</evidence>
<evidence type="ECO:0000256" key="3">
    <source>
        <dbReference type="ARBA" id="ARBA00022840"/>
    </source>
</evidence>
<feature type="coiled-coil region" evidence="6">
    <location>
        <begin position="167"/>
        <end position="208"/>
    </location>
</feature>
<keyword evidence="2 6" id="KW-0547">Nucleotide-binding</keyword>
<evidence type="ECO:0000259" key="7">
    <source>
        <dbReference type="SMART" id="SM00968"/>
    </source>
</evidence>
<reference evidence="8 9" key="1">
    <citation type="submission" date="2019-10" db="EMBL/GenBank/DDBJ databases">
        <authorList>
            <person name="Blom J."/>
        </authorList>
    </citation>
    <scope>NUCLEOTIDE SEQUENCE [LARGE SCALE GENOMIC DNA]</scope>
    <source>
        <strain evidence="8 9">ES3154-GLU</strain>
    </source>
</reference>
<dbReference type="GO" id="GO:0007059">
    <property type="term" value="P:chromosome segregation"/>
    <property type="evidence" value="ECO:0007669"/>
    <property type="project" value="UniProtKB-UniRule"/>
</dbReference>
<keyword evidence="9" id="KW-1185">Reference proteome</keyword>
<dbReference type="SUPFAM" id="SSF52540">
    <property type="entry name" value="P-loop containing nucleoside triphosphate hydrolases"/>
    <property type="match status" value="1"/>
</dbReference>
<evidence type="ECO:0000313" key="9">
    <source>
        <dbReference type="Proteomes" id="UP000419017"/>
    </source>
</evidence>
<dbReference type="SUPFAM" id="SSF75553">
    <property type="entry name" value="Smc hinge domain"/>
    <property type="match status" value="1"/>
</dbReference>
<dbReference type="InterPro" id="IPR010935">
    <property type="entry name" value="SMC_hinge"/>
</dbReference>
<dbReference type="GO" id="GO:0005524">
    <property type="term" value="F:ATP binding"/>
    <property type="evidence" value="ECO:0007669"/>
    <property type="project" value="UniProtKB-UniRule"/>
</dbReference>
<dbReference type="GO" id="GO:0003677">
    <property type="term" value="F:DNA binding"/>
    <property type="evidence" value="ECO:0007669"/>
    <property type="project" value="UniProtKB-UniRule"/>
</dbReference>
<dbReference type="EMBL" id="CABWIB010000001">
    <property type="protein sequence ID" value="VWL85881.1"/>
    <property type="molecule type" value="Genomic_DNA"/>
</dbReference>
<dbReference type="InterPro" id="IPR011890">
    <property type="entry name" value="SMC_prok"/>
</dbReference>
<dbReference type="GO" id="GO:0007062">
    <property type="term" value="P:sister chromatid cohesion"/>
    <property type="evidence" value="ECO:0007669"/>
    <property type="project" value="InterPro"/>
</dbReference>
<feature type="coiled-coil region" evidence="6">
    <location>
        <begin position="241"/>
        <end position="282"/>
    </location>
</feature>
<dbReference type="GO" id="GO:0006260">
    <property type="term" value="P:DNA replication"/>
    <property type="evidence" value="ECO:0007669"/>
    <property type="project" value="UniProtKB-UniRule"/>
</dbReference>
<evidence type="ECO:0000256" key="2">
    <source>
        <dbReference type="ARBA" id="ARBA00022741"/>
    </source>
</evidence>
<feature type="coiled-coil region" evidence="6">
    <location>
        <begin position="659"/>
        <end position="714"/>
    </location>
</feature>
<dbReference type="SMART" id="SM00968">
    <property type="entry name" value="SMC_hinge"/>
    <property type="match status" value="1"/>
</dbReference>
<dbReference type="InterPro" id="IPR036277">
    <property type="entry name" value="SMC_hinge_sf"/>
</dbReference>
<dbReference type="GO" id="GO:0005694">
    <property type="term" value="C:chromosome"/>
    <property type="evidence" value="ECO:0007669"/>
    <property type="project" value="InterPro"/>
</dbReference>
<dbReference type="PANTHER" id="PTHR43977">
    <property type="entry name" value="STRUCTURAL MAINTENANCE OF CHROMOSOMES PROTEIN 3"/>
    <property type="match status" value="1"/>
</dbReference>
<feature type="coiled-coil region" evidence="6">
    <location>
        <begin position="840"/>
        <end position="874"/>
    </location>
</feature>
<dbReference type="Gene3D" id="3.40.50.300">
    <property type="entry name" value="P-loop containing nucleotide triphosphate hydrolases"/>
    <property type="match status" value="2"/>
</dbReference>
<comment type="subcellular location">
    <subcellularLocation>
        <location evidence="6">Cytoplasm</location>
    </subcellularLocation>
</comment>
<keyword evidence="3 6" id="KW-0067">ATP-binding</keyword>
<dbReference type="GO" id="GO:0030261">
    <property type="term" value="P:chromosome condensation"/>
    <property type="evidence" value="ECO:0007669"/>
    <property type="project" value="InterPro"/>
</dbReference>
<keyword evidence="4 6" id="KW-0175">Coiled coil</keyword>
<dbReference type="Gene3D" id="3.30.70.1620">
    <property type="match status" value="1"/>
</dbReference>
<keyword evidence="1 6" id="KW-0963">Cytoplasm</keyword>
<sequence>MYLKGLYINGFKSFSGKNYIEFNKGITGIVGPNGSGKSNILDAVLWVLGEQSYKQIRAKESADVIFSGGKNKKARSSATVSLIVNNEDRYLNIDTDEVSITRTITRDGESTYQINNNKCRLKDISDLFLDTGIGKQAYSVIGQGKVEKIIGSSATDLRNIIDEAAGIKKAKSEKENSLKKLKNVEDEIEKIELVEKTILEHLDKLEEQAKKAKVYKSYTTEINTLKYMSSSYLVENSIKENEILTAKKSDLETSIAKLNQDLLENENESNKNEKRKNEIELELDNIFSQNKENDDKLKELKESEKTYSNNLSNFITDTKIKEEKIKGLSSSLDELKVSLDAKKEIKLNLENELKLLEKEINTLNDLNEKRIELKNSLNNSLAIANENYQNLEVDKIKLKSQNSDLEKRITLANNKLNIITKELEVANKNLENLLNNNEFNDLNTLVSKNSNKKLELEKLENINNKNMASYQEIKLEYNSIKNSLDNLSQMNKAIQYVINQSKNDNDVLAPFITLIDIPSKYQLAASLVAAYAFNDIIVKNDYTANKYIKLLKENKVGSTSFLALNKIKTKKLTFEKFENAIYLRDVVKSTNSNKDVDEVINYVFSNSLVVDKLEDGLKIKNFYDKIVSLDGDLISSSGRITGGYVNKKIDETLIKKDRLNFLSDKKEKLELEIKTSSLEISKLKDEILENNKIIANLKEKFDDFNRAKNSYNREIETYRFEIDENQDFIDKSKKDILSNNQILDRIDEKILENANNKEEVTIKLENLNKEESHTDKLNEMNIKKAVLDEKLSSINLSYLENNNKYISIKEEFDSIQNFLENKESIYHSIEENINKISTLINNILNENSSSQEKIKLLTNENSKLSKEHSNLLEIKNELNLSLFDKNNRVAKLVEDIEKNNLVIEENNIILGGLEEIKEEILSNMNYSVIDSDATLRLTQKKISVNEKSRSNLGDINLSSIEEYKNEKEKYDKLTNDKFDLNRSRNQIMTLISEIDEEIINKFNISIENISNNFKYMCFELLHKASGQIKVLDELDPINTGLSLSVKYKNKPEQSLTLLSGGEKSMLAVAFIMAIFMYKPSPFTFFDEVEAALDEANTKKLIELLKKFNSSQFMLITHNKETMKGADRLYGVTMKKDVGESLIVSVDI</sequence>
<dbReference type="NCBIfam" id="TIGR02168">
    <property type="entry name" value="SMC_prok_B"/>
    <property type="match status" value="1"/>
</dbReference>
<organism evidence="8 9">
    <name type="scientific">Oceanivirga miroungae</name>
    <dbReference type="NCBI Taxonomy" id="1130046"/>
    <lineage>
        <taxon>Bacteria</taxon>
        <taxon>Fusobacteriati</taxon>
        <taxon>Fusobacteriota</taxon>
        <taxon>Fusobacteriia</taxon>
        <taxon>Fusobacteriales</taxon>
        <taxon>Leptotrichiaceae</taxon>
        <taxon>Oceanivirga</taxon>
    </lineage>
</organism>
<comment type="similarity">
    <text evidence="6">Belongs to the SMC family.</text>
</comment>
<dbReference type="Pfam" id="PF06470">
    <property type="entry name" value="SMC_hinge"/>
    <property type="match status" value="1"/>
</dbReference>
<dbReference type="PIRSF" id="PIRSF005719">
    <property type="entry name" value="SMC"/>
    <property type="match status" value="1"/>
</dbReference>
<dbReference type="Pfam" id="PF02463">
    <property type="entry name" value="SMC_N"/>
    <property type="match status" value="2"/>
</dbReference>
<dbReference type="InterPro" id="IPR027417">
    <property type="entry name" value="P-loop_NTPase"/>
</dbReference>
<dbReference type="Gene3D" id="6.10.140.1720">
    <property type="match status" value="1"/>
</dbReference>
<comment type="function">
    <text evidence="6">Required for chromosome condensation and partitioning.</text>
</comment>
<dbReference type="GO" id="GO:0016887">
    <property type="term" value="F:ATP hydrolysis activity"/>
    <property type="evidence" value="ECO:0007669"/>
    <property type="project" value="InterPro"/>
</dbReference>
<evidence type="ECO:0000256" key="5">
    <source>
        <dbReference type="ARBA" id="ARBA00023125"/>
    </source>
</evidence>
<gene>
    <name evidence="6" type="primary">smc</name>
    <name evidence="8" type="ORF">OMES3154_01167</name>
</gene>
<feature type="coiled-coil region" evidence="6">
    <location>
        <begin position="332"/>
        <end position="490"/>
    </location>
</feature>
<keyword evidence="5 6" id="KW-0238">DNA-binding</keyword>
<evidence type="ECO:0000256" key="6">
    <source>
        <dbReference type="HAMAP-Rule" id="MF_01894"/>
    </source>
</evidence>
<name>A0A6I8ME77_9FUSO</name>
<dbReference type="AlphaFoldDB" id="A0A6I8ME77"/>
<accession>A0A6I8ME77</accession>
<dbReference type="InterPro" id="IPR003395">
    <property type="entry name" value="RecF/RecN/SMC_N"/>
</dbReference>
<dbReference type="InterPro" id="IPR024704">
    <property type="entry name" value="SMC"/>
</dbReference>